<organism evidence="1 2">
    <name type="scientific">Aquilegia coerulea</name>
    <name type="common">Rocky mountain columbine</name>
    <dbReference type="NCBI Taxonomy" id="218851"/>
    <lineage>
        <taxon>Eukaryota</taxon>
        <taxon>Viridiplantae</taxon>
        <taxon>Streptophyta</taxon>
        <taxon>Embryophyta</taxon>
        <taxon>Tracheophyta</taxon>
        <taxon>Spermatophyta</taxon>
        <taxon>Magnoliopsida</taxon>
        <taxon>Ranunculales</taxon>
        <taxon>Ranunculaceae</taxon>
        <taxon>Thalictroideae</taxon>
        <taxon>Aquilegia</taxon>
    </lineage>
</organism>
<reference evidence="1 2" key="1">
    <citation type="submission" date="2017-09" db="EMBL/GenBank/DDBJ databases">
        <title>WGS assembly of Aquilegia coerulea Goldsmith.</title>
        <authorList>
            <person name="Hodges S."/>
            <person name="Kramer E."/>
            <person name="Nordborg M."/>
            <person name="Tomkins J."/>
            <person name="Borevitz J."/>
            <person name="Derieg N."/>
            <person name="Yan J."/>
            <person name="Mihaltcheva S."/>
            <person name="Hayes R.D."/>
            <person name="Rokhsar D."/>
        </authorList>
    </citation>
    <scope>NUCLEOTIDE SEQUENCE [LARGE SCALE GENOMIC DNA]</scope>
    <source>
        <strain evidence="2">cv. Goldsmith</strain>
    </source>
</reference>
<dbReference type="Proteomes" id="UP000230069">
    <property type="component" value="Unassembled WGS sequence"/>
</dbReference>
<protein>
    <submittedName>
        <fullName evidence="1">Uncharacterized protein</fullName>
    </submittedName>
</protein>
<keyword evidence="2" id="KW-1185">Reference proteome</keyword>
<proteinExistence type="predicted"/>
<dbReference type="AlphaFoldDB" id="A0A2G5D3H1"/>
<evidence type="ECO:0000313" key="2">
    <source>
        <dbReference type="Proteomes" id="UP000230069"/>
    </source>
</evidence>
<gene>
    <name evidence="1" type="ORF">AQUCO_02900120v1</name>
</gene>
<sequence>MCQHPHTAHKTYDRVFYFIEDDTSGRSTVLTFMDSDLEIMYEAQPTAKEMFELLHKVMVDGLKLTSNCLLRNLILLR</sequence>
<evidence type="ECO:0000313" key="1">
    <source>
        <dbReference type="EMBL" id="PIA38055.1"/>
    </source>
</evidence>
<name>A0A2G5D3H1_AQUCA</name>
<dbReference type="OrthoDB" id="1909174at2759"/>
<dbReference type="InParanoid" id="A0A2G5D3H1"/>
<dbReference type="EMBL" id="KZ305046">
    <property type="protein sequence ID" value="PIA38055.1"/>
    <property type="molecule type" value="Genomic_DNA"/>
</dbReference>
<accession>A0A2G5D3H1</accession>